<protein>
    <submittedName>
        <fullName evidence="1">25113_t:CDS:1</fullName>
    </submittedName>
</protein>
<gene>
    <name evidence="1" type="ORF">RPERSI_LOCUS36156</name>
</gene>
<evidence type="ECO:0000313" key="1">
    <source>
        <dbReference type="EMBL" id="CAG8850573.1"/>
    </source>
</evidence>
<organism evidence="1 2">
    <name type="scientific">Racocetra persica</name>
    <dbReference type="NCBI Taxonomy" id="160502"/>
    <lineage>
        <taxon>Eukaryota</taxon>
        <taxon>Fungi</taxon>
        <taxon>Fungi incertae sedis</taxon>
        <taxon>Mucoromycota</taxon>
        <taxon>Glomeromycotina</taxon>
        <taxon>Glomeromycetes</taxon>
        <taxon>Diversisporales</taxon>
        <taxon>Gigasporaceae</taxon>
        <taxon>Racocetra</taxon>
    </lineage>
</organism>
<accession>A0ACA9SYU4</accession>
<keyword evidence="2" id="KW-1185">Reference proteome</keyword>
<proteinExistence type="predicted"/>
<comment type="caution">
    <text evidence="1">The sequence shown here is derived from an EMBL/GenBank/DDBJ whole genome shotgun (WGS) entry which is preliminary data.</text>
</comment>
<dbReference type="EMBL" id="CAJVQC010171529">
    <property type="protein sequence ID" value="CAG8850573.1"/>
    <property type="molecule type" value="Genomic_DNA"/>
</dbReference>
<sequence length="54" mass="6156">MAKNQAKLEYLINKQLTKLGKVLKKLDSIDELNNIVKRSKGKKPAKNVLDVCFQ</sequence>
<dbReference type="Proteomes" id="UP000789920">
    <property type="component" value="Unassembled WGS sequence"/>
</dbReference>
<feature type="non-terminal residue" evidence="1">
    <location>
        <position position="54"/>
    </location>
</feature>
<name>A0ACA9SYU4_9GLOM</name>
<reference evidence="1" key="1">
    <citation type="submission" date="2021-06" db="EMBL/GenBank/DDBJ databases">
        <authorList>
            <person name="Kallberg Y."/>
            <person name="Tangrot J."/>
            <person name="Rosling A."/>
        </authorList>
    </citation>
    <scope>NUCLEOTIDE SEQUENCE</scope>
    <source>
        <strain evidence="1">MA461A</strain>
    </source>
</reference>
<evidence type="ECO:0000313" key="2">
    <source>
        <dbReference type="Proteomes" id="UP000789920"/>
    </source>
</evidence>